<keyword evidence="2" id="KW-1185">Reference proteome</keyword>
<dbReference type="PANTHER" id="PTHR47163:SF2">
    <property type="entry name" value="SI:DKEY-17M8.2"/>
    <property type="match status" value="1"/>
</dbReference>
<dbReference type="AlphaFoldDB" id="A0A059F1T8"/>
<reference evidence="2" key="1">
    <citation type="submission" date="2013-02" db="EMBL/GenBank/DDBJ databases">
        <authorList>
            <consortium name="The Broad Institute Genome Sequencing Platform"/>
            <person name="Cuomo C."/>
            <person name="Becnel J."/>
            <person name="Sanscrainte N."/>
            <person name="Walker B."/>
            <person name="Young S.K."/>
            <person name="Zeng Q."/>
            <person name="Gargeya S."/>
            <person name="Fitzgerald M."/>
            <person name="Haas B."/>
            <person name="Abouelleil A."/>
            <person name="Alvarado L."/>
            <person name="Arachchi H.M."/>
            <person name="Berlin A.M."/>
            <person name="Chapman S.B."/>
            <person name="Dewar J."/>
            <person name="Goldberg J."/>
            <person name="Griggs A."/>
            <person name="Gujja S."/>
            <person name="Hansen M."/>
            <person name="Howarth C."/>
            <person name="Imamovic A."/>
            <person name="Larimer J."/>
            <person name="McCowan C."/>
            <person name="Murphy C."/>
            <person name="Neiman D."/>
            <person name="Pearson M."/>
            <person name="Priest M."/>
            <person name="Roberts A."/>
            <person name="Saif S."/>
            <person name="Shea T."/>
            <person name="Sisk P."/>
            <person name="Sykes S."/>
            <person name="Wortman J."/>
            <person name="Nusbaum C."/>
            <person name="Birren B."/>
        </authorList>
    </citation>
    <scope>NUCLEOTIDE SEQUENCE [LARGE SCALE GENOMIC DNA]</scope>
    <source>
        <strain evidence="2">PRA339</strain>
    </source>
</reference>
<organism evidence="1 2">
    <name type="scientific">Anncaliia algerae PRA339</name>
    <dbReference type="NCBI Taxonomy" id="1288291"/>
    <lineage>
        <taxon>Eukaryota</taxon>
        <taxon>Fungi</taxon>
        <taxon>Fungi incertae sedis</taxon>
        <taxon>Microsporidia</taxon>
        <taxon>Tubulinosematoidea</taxon>
        <taxon>Tubulinosematidae</taxon>
        <taxon>Anncaliia</taxon>
    </lineage>
</organism>
<protein>
    <recommendedName>
        <fullName evidence="3">ISXO2-like transposase domain-containing protein</fullName>
    </recommendedName>
</protein>
<dbReference type="InterPro" id="IPR053164">
    <property type="entry name" value="IS1016-like_transposase"/>
</dbReference>
<dbReference type="EMBL" id="KK365146">
    <property type="protein sequence ID" value="KCZ81258.1"/>
    <property type="molecule type" value="Genomic_DNA"/>
</dbReference>
<proteinExistence type="predicted"/>
<gene>
    <name evidence="1" type="ORF">H312_01336</name>
</gene>
<name>A0A059F1T8_9MICR</name>
<evidence type="ECO:0008006" key="3">
    <source>
        <dbReference type="Google" id="ProtNLM"/>
    </source>
</evidence>
<dbReference type="VEuPathDB" id="MicrosporidiaDB:H312_01336"/>
<dbReference type="Proteomes" id="UP000030655">
    <property type="component" value="Unassembled WGS sequence"/>
</dbReference>
<evidence type="ECO:0000313" key="1">
    <source>
        <dbReference type="EMBL" id="KCZ81258.1"/>
    </source>
</evidence>
<dbReference type="PANTHER" id="PTHR47163">
    <property type="entry name" value="DDE_TNP_IS1595 DOMAIN-CONTAINING PROTEIN"/>
    <property type="match status" value="1"/>
</dbReference>
<sequence length="152" mass="18197">MNLIKSKKVQVGWRWRCSRPCLKEKGLFENTFFSNSNIQLHKLIIMIYYWSFEECTFKKVERDLGLQEHSFVDWRNYLREVCALQMMSLEMQLGGEGIEVQIDEPLFVRRKYDRGRLLREQWIFGAIDCSTKESICIPVENRKKETLIPLIL</sequence>
<dbReference type="OrthoDB" id="10052789at2759"/>
<accession>A0A059F1T8</accession>
<evidence type="ECO:0000313" key="2">
    <source>
        <dbReference type="Proteomes" id="UP000030655"/>
    </source>
</evidence>
<reference evidence="1 2" key="2">
    <citation type="submission" date="2014-03" db="EMBL/GenBank/DDBJ databases">
        <title>The Genome Sequence of Anncaliia algerae insect isolate PRA339.</title>
        <authorList>
            <consortium name="The Broad Institute Genome Sequencing Platform"/>
            <consortium name="The Broad Institute Genome Sequencing Center for Infectious Disease"/>
            <person name="Cuomo C."/>
            <person name="Becnel J."/>
            <person name="Sanscrainte N."/>
            <person name="Walker B."/>
            <person name="Young S.K."/>
            <person name="Zeng Q."/>
            <person name="Gargeya S."/>
            <person name="Fitzgerald M."/>
            <person name="Haas B."/>
            <person name="Abouelleil A."/>
            <person name="Alvarado L."/>
            <person name="Arachchi H.M."/>
            <person name="Berlin A.M."/>
            <person name="Chapman S.B."/>
            <person name="Dewar J."/>
            <person name="Goldberg J."/>
            <person name="Griggs A."/>
            <person name="Gujja S."/>
            <person name="Hansen M."/>
            <person name="Howarth C."/>
            <person name="Imamovic A."/>
            <person name="Larimer J."/>
            <person name="McCowan C."/>
            <person name="Murphy C."/>
            <person name="Neiman D."/>
            <person name="Pearson M."/>
            <person name="Priest M."/>
            <person name="Roberts A."/>
            <person name="Saif S."/>
            <person name="Shea T."/>
            <person name="Sisk P."/>
            <person name="Sykes S."/>
            <person name="Wortman J."/>
            <person name="Nusbaum C."/>
            <person name="Birren B."/>
        </authorList>
    </citation>
    <scope>NUCLEOTIDE SEQUENCE [LARGE SCALE GENOMIC DNA]</scope>
    <source>
        <strain evidence="1 2">PRA339</strain>
    </source>
</reference>
<dbReference type="HOGENOM" id="CLU_044348_2_1_1"/>